<dbReference type="PANTHER" id="PTHR11921:SF40">
    <property type="entry name" value="SUCCINATE DEHYDROGENASE [UBIQUINONE] IRON-SULFUR SUBUNIT 3, MITOCHONDRIAL"/>
    <property type="match status" value="1"/>
</dbReference>
<dbReference type="AlphaFoldDB" id="A0A8X8VYX4"/>
<reference evidence="1" key="2">
    <citation type="submission" date="2020-08" db="EMBL/GenBank/DDBJ databases">
        <title>Plant Genome Project.</title>
        <authorList>
            <person name="Zhang R.-G."/>
        </authorList>
    </citation>
    <scope>NUCLEOTIDE SEQUENCE</scope>
    <source>
        <strain evidence="1">Huo1</strain>
        <tissue evidence="1">Leaf</tissue>
    </source>
</reference>
<dbReference type="InterPro" id="IPR050573">
    <property type="entry name" value="SDH/FRD_Iron-Sulfur"/>
</dbReference>
<dbReference type="InterPro" id="IPR009051">
    <property type="entry name" value="Helical_ferredxn"/>
</dbReference>
<dbReference type="PANTHER" id="PTHR11921">
    <property type="entry name" value="SUCCINATE DEHYDROGENASE IRON-SULFUR PROTEIN"/>
    <property type="match status" value="1"/>
</dbReference>
<keyword evidence="2" id="KW-1185">Reference proteome</keyword>
<evidence type="ECO:0008006" key="3">
    <source>
        <dbReference type="Google" id="ProtNLM"/>
    </source>
</evidence>
<dbReference type="GO" id="GO:0009060">
    <property type="term" value="P:aerobic respiration"/>
    <property type="evidence" value="ECO:0007669"/>
    <property type="project" value="TreeGrafter"/>
</dbReference>
<comment type="caution">
    <text evidence="1">The sequence shown here is derived from an EMBL/GenBank/DDBJ whole genome shotgun (WGS) entry which is preliminary data.</text>
</comment>
<reference evidence="1" key="1">
    <citation type="submission" date="2018-01" db="EMBL/GenBank/DDBJ databases">
        <authorList>
            <person name="Mao J.F."/>
        </authorList>
    </citation>
    <scope>NUCLEOTIDE SEQUENCE</scope>
    <source>
        <strain evidence="1">Huo1</strain>
        <tissue evidence="1">Leaf</tissue>
    </source>
</reference>
<dbReference type="GO" id="GO:0022904">
    <property type="term" value="P:respiratory electron transport chain"/>
    <property type="evidence" value="ECO:0007669"/>
    <property type="project" value="TreeGrafter"/>
</dbReference>
<protein>
    <recommendedName>
        <fullName evidence="3">Succinate dehydrogenase (Ubiquinone) iron-sulfur subunit</fullName>
    </recommendedName>
</protein>
<dbReference type="GO" id="GO:0051536">
    <property type="term" value="F:iron-sulfur cluster binding"/>
    <property type="evidence" value="ECO:0007669"/>
    <property type="project" value="InterPro"/>
</dbReference>
<name>A0A8X8VYX4_SALSN</name>
<dbReference type="EMBL" id="PNBA02000022">
    <property type="protein sequence ID" value="KAG6384894.1"/>
    <property type="molecule type" value="Genomic_DNA"/>
</dbReference>
<dbReference type="Gene3D" id="1.10.1060.10">
    <property type="entry name" value="Alpha-helical ferredoxin"/>
    <property type="match status" value="1"/>
</dbReference>
<dbReference type="SUPFAM" id="SSF46548">
    <property type="entry name" value="alpha-helical ferredoxin"/>
    <property type="match status" value="1"/>
</dbReference>
<evidence type="ECO:0000313" key="2">
    <source>
        <dbReference type="Proteomes" id="UP000298416"/>
    </source>
</evidence>
<organism evidence="1">
    <name type="scientific">Salvia splendens</name>
    <name type="common">Scarlet sage</name>
    <dbReference type="NCBI Taxonomy" id="180675"/>
    <lineage>
        <taxon>Eukaryota</taxon>
        <taxon>Viridiplantae</taxon>
        <taxon>Streptophyta</taxon>
        <taxon>Embryophyta</taxon>
        <taxon>Tracheophyta</taxon>
        <taxon>Spermatophyta</taxon>
        <taxon>Magnoliopsida</taxon>
        <taxon>eudicotyledons</taxon>
        <taxon>Gunneridae</taxon>
        <taxon>Pentapetalae</taxon>
        <taxon>asterids</taxon>
        <taxon>lamiids</taxon>
        <taxon>Lamiales</taxon>
        <taxon>Lamiaceae</taxon>
        <taxon>Nepetoideae</taxon>
        <taxon>Mentheae</taxon>
        <taxon>Salviinae</taxon>
        <taxon>Salvia</taxon>
        <taxon>Salvia subgen. Calosphace</taxon>
        <taxon>core Calosphace</taxon>
    </lineage>
</organism>
<accession>A0A8X8VYX4</accession>
<dbReference type="Proteomes" id="UP000298416">
    <property type="component" value="Unassembled WGS sequence"/>
</dbReference>
<dbReference type="GO" id="GO:0005739">
    <property type="term" value="C:mitochondrion"/>
    <property type="evidence" value="ECO:0007669"/>
    <property type="project" value="TreeGrafter"/>
</dbReference>
<sequence length="136" mass="15685">MRQKKGGFPILQGHPAAEQHAEEVVESQHNIQKNVKNKEEFKTYNFLQYPFPTMFYPLGVRVIIRMVAALLHAYRWISDSRDDFGDERLQALTDKEVRLYRCRTINNCTATCPKSLNPANAIGLLGRPRSPTIKIR</sequence>
<evidence type="ECO:0000313" key="1">
    <source>
        <dbReference type="EMBL" id="KAG6384894.1"/>
    </source>
</evidence>
<proteinExistence type="predicted"/>
<gene>
    <name evidence="1" type="ORF">SASPL_153716</name>
</gene>